<dbReference type="Pfam" id="PF02311">
    <property type="entry name" value="AraC_binding"/>
    <property type="match status" value="1"/>
</dbReference>
<reference evidence="5" key="2">
    <citation type="submission" date="2021-11" db="EMBL/GenBank/DDBJ databases">
        <authorList>
            <person name="Gilroy R."/>
        </authorList>
    </citation>
    <scope>NUCLEOTIDE SEQUENCE</scope>
    <source>
        <strain evidence="5">150</strain>
    </source>
</reference>
<dbReference type="PANTHER" id="PTHR43280">
    <property type="entry name" value="ARAC-FAMILY TRANSCRIPTIONAL REGULATOR"/>
    <property type="match status" value="1"/>
</dbReference>
<dbReference type="InterPro" id="IPR037923">
    <property type="entry name" value="HTH-like"/>
</dbReference>
<keyword evidence="3" id="KW-0804">Transcription</keyword>
<proteinExistence type="predicted"/>
<evidence type="ECO:0000256" key="2">
    <source>
        <dbReference type="ARBA" id="ARBA00023125"/>
    </source>
</evidence>
<feature type="domain" description="HTH araC/xylS-type" evidence="4">
    <location>
        <begin position="183"/>
        <end position="282"/>
    </location>
</feature>
<dbReference type="InterPro" id="IPR018060">
    <property type="entry name" value="HTH_AraC"/>
</dbReference>
<dbReference type="PROSITE" id="PS01124">
    <property type="entry name" value="HTH_ARAC_FAMILY_2"/>
    <property type="match status" value="1"/>
</dbReference>
<protein>
    <submittedName>
        <fullName evidence="5">AraC family transcriptional regulator</fullName>
    </submittedName>
</protein>
<dbReference type="CDD" id="cd06986">
    <property type="entry name" value="cupin_MmsR-like_N"/>
    <property type="match status" value="1"/>
</dbReference>
<accession>A0A9E3ZSI5</accession>
<evidence type="ECO:0000313" key="6">
    <source>
        <dbReference type="Proteomes" id="UP000813384"/>
    </source>
</evidence>
<dbReference type="EMBL" id="JAJJVO010000005">
    <property type="protein sequence ID" value="MCC9272751.1"/>
    <property type="molecule type" value="Genomic_DNA"/>
</dbReference>
<name>A0A9E3ZSI5_9ENTE</name>
<evidence type="ECO:0000313" key="5">
    <source>
        <dbReference type="EMBL" id="MCC9272751.1"/>
    </source>
</evidence>
<dbReference type="SMART" id="SM00342">
    <property type="entry name" value="HTH_ARAC"/>
    <property type="match status" value="1"/>
</dbReference>
<evidence type="ECO:0000256" key="3">
    <source>
        <dbReference type="ARBA" id="ARBA00023163"/>
    </source>
</evidence>
<comment type="caution">
    <text evidence="5">The sequence shown here is derived from an EMBL/GenBank/DDBJ whole genome shotgun (WGS) entry which is preliminary data.</text>
</comment>
<evidence type="ECO:0000256" key="1">
    <source>
        <dbReference type="ARBA" id="ARBA00023015"/>
    </source>
</evidence>
<dbReference type="GO" id="GO:0043565">
    <property type="term" value="F:sequence-specific DNA binding"/>
    <property type="evidence" value="ECO:0007669"/>
    <property type="project" value="InterPro"/>
</dbReference>
<dbReference type="Gene3D" id="1.10.10.60">
    <property type="entry name" value="Homeodomain-like"/>
    <property type="match status" value="2"/>
</dbReference>
<organism evidence="5 6">
    <name type="scientific">Enterococcus aquimarinus</name>
    <dbReference type="NCBI Taxonomy" id="328396"/>
    <lineage>
        <taxon>Bacteria</taxon>
        <taxon>Bacillati</taxon>
        <taxon>Bacillota</taxon>
        <taxon>Bacilli</taxon>
        <taxon>Lactobacillales</taxon>
        <taxon>Enterococcaceae</taxon>
        <taxon>Enterococcus</taxon>
    </lineage>
</organism>
<dbReference type="Proteomes" id="UP000813384">
    <property type="component" value="Unassembled WGS sequence"/>
</dbReference>
<gene>
    <name evidence="5" type="ORF">K8V42_00385</name>
</gene>
<dbReference type="PANTHER" id="PTHR43280:SF30">
    <property type="entry name" value="MMSAB OPERON REGULATORY PROTEIN"/>
    <property type="match status" value="1"/>
</dbReference>
<reference evidence="5" key="1">
    <citation type="journal article" date="2021" name="PeerJ">
        <title>Extensive microbial diversity within the chicken gut microbiome revealed by metagenomics and culture.</title>
        <authorList>
            <person name="Gilroy R."/>
            <person name="Ravi A."/>
            <person name="Getino M."/>
            <person name="Pursley I."/>
            <person name="Horton D.L."/>
            <person name="Alikhan N.F."/>
            <person name="Baker D."/>
            <person name="Gharbi K."/>
            <person name="Hall N."/>
            <person name="Watson M."/>
            <person name="Adriaenssens E.M."/>
            <person name="Foster-Nyarko E."/>
            <person name="Jarju S."/>
            <person name="Secka A."/>
            <person name="Antonio M."/>
            <person name="Oren A."/>
            <person name="Chaudhuri R.R."/>
            <person name="La Ragione R."/>
            <person name="Hildebrand F."/>
            <person name="Pallen M.J."/>
        </authorList>
    </citation>
    <scope>NUCLEOTIDE SEQUENCE</scope>
    <source>
        <strain evidence="5">150</strain>
    </source>
</reference>
<dbReference type="InterPro" id="IPR003313">
    <property type="entry name" value="AraC-bd"/>
</dbReference>
<dbReference type="InterPro" id="IPR018062">
    <property type="entry name" value="HTH_AraC-typ_CS"/>
</dbReference>
<dbReference type="PROSITE" id="PS00041">
    <property type="entry name" value="HTH_ARAC_FAMILY_1"/>
    <property type="match status" value="1"/>
</dbReference>
<dbReference type="Pfam" id="PF12833">
    <property type="entry name" value="HTH_18"/>
    <property type="match status" value="1"/>
</dbReference>
<keyword evidence="1" id="KW-0805">Transcription regulation</keyword>
<dbReference type="GO" id="GO:0003700">
    <property type="term" value="F:DNA-binding transcription factor activity"/>
    <property type="evidence" value="ECO:0007669"/>
    <property type="project" value="InterPro"/>
</dbReference>
<dbReference type="InterPro" id="IPR020449">
    <property type="entry name" value="Tscrpt_reg_AraC-type_HTH"/>
</dbReference>
<dbReference type="AlphaFoldDB" id="A0A9E3ZSI5"/>
<dbReference type="SUPFAM" id="SSF46689">
    <property type="entry name" value="Homeodomain-like"/>
    <property type="match status" value="1"/>
</dbReference>
<dbReference type="SUPFAM" id="SSF51215">
    <property type="entry name" value="Regulatory protein AraC"/>
    <property type="match status" value="1"/>
</dbReference>
<dbReference type="Gene3D" id="2.60.120.280">
    <property type="entry name" value="Regulatory protein AraC"/>
    <property type="match status" value="1"/>
</dbReference>
<feature type="non-terminal residue" evidence="5">
    <location>
        <position position="1"/>
    </location>
</feature>
<sequence>IQSCFFIERLEETMQEYFFENPFFADFYLLTIGHQKCPPSHRFGPSIRGNYILHFIVKGHGSFYVEGVKHELQQGDFFLLRPSVETYYEASATDPWEYYWLGFDGEKTNDILNYLKIAPEHHVEKALNASLITQRFESILRPAILADSNQLLIQQYLYEILGAFHTQTTSRELLEEEKRRYSYSFIQYVHHYYQNPVLKIADIAKNFGLNKSYFSQVIKSEMGMTPNDYLSFFRMEESCRLLIQTDKSIKEIAVLVGYENPLTFSRAFKNIHGVSPLAYRIKNQTAAKT</sequence>
<dbReference type="InterPro" id="IPR009057">
    <property type="entry name" value="Homeodomain-like_sf"/>
</dbReference>
<keyword evidence="2" id="KW-0238">DNA-binding</keyword>
<dbReference type="PRINTS" id="PR00032">
    <property type="entry name" value="HTHARAC"/>
</dbReference>
<evidence type="ECO:0000259" key="4">
    <source>
        <dbReference type="PROSITE" id="PS01124"/>
    </source>
</evidence>